<dbReference type="GO" id="GO:0016787">
    <property type="term" value="F:hydrolase activity"/>
    <property type="evidence" value="ECO:0007669"/>
    <property type="project" value="UniProtKB-KW"/>
</dbReference>
<dbReference type="InterPro" id="IPR050300">
    <property type="entry name" value="GDXG_lipolytic_enzyme"/>
</dbReference>
<keyword evidence="3" id="KW-0732">Signal</keyword>
<protein>
    <submittedName>
        <fullName evidence="5">Alpha/beta hydrolase</fullName>
    </submittedName>
</protein>
<evidence type="ECO:0000256" key="2">
    <source>
        <dbReference type="SAM" id="MobiDB-lite"/>
    </source>
</evidence>
<sequence length="338" mass="36317">MKKSLYPIISMSLAAALLAGCSTSTSEESMLESDGTVEASETAQAKDRKKASSDGVDTSSIENQFLDIPYASLSEAQQLDIYLPNEGEGPFPVIVAIHGGGFKEGDKTGTDLEPMLEGVNRGYAVVAVNYRLSQEAFFPAAISDVKAAIRHVKANAEEYNLNPDKIAAWGGSAGGHLAALAGTSGDSGELKGKNRDNINYTSEVQAVVDWYGQIDFLKIDEQFANSGITPKLGERNAAGSPESKYMGRSLLEKIDEVKKANPETYITENDPAFLIQHGTADPNVPVQQSVNFAENLKAVLGEEQVELSLFEGAVHGGKPFTTEENLEEVFSFLDEKLK</sequence>
<evidence type="ECO:0000259" key="4">
    <source>
        <dbReference type="Pfam" id="PF20434"/>
    </source>
</evidence>
<name>A0ABT8MTM5_9BACL</name>
<dbReference type="EMBL" id="JAUJWW010000005">
    <property type="protein sequence ID" value="MDN7228248.1"/>
    <property type="molecule type" value="Genomic_DNA"/>
</dbReference>
<dbReference type="Pfam" id="PF20434">
    <property type="entry name" value="BD-FAE"/>
    <property type="match status" value="1"/>
</dbReference>
<dbReference type="Proteomes" id="UP001172054">
    <property type="component" value="Unassembled WGS sequence"/>
</dbReference>
<organism evidence="5 6">
    <name type="scientific">Planococcus liqunii</name>
    <dbReference type="NCBI Taxonomy" id="3058394"/>
    <lineage>
        <taxon>Bacteria</taxon>
        <taxon>Bacillati</taxon>
        <taxon>Bacillota</taxon>
        <taxon>Bacilli</taxon>
        <taxon>Bacillales</taxon>
        <taxon>Caryophanaceae</taxon>
        <taxon>Planococcus</taxon>
    </lineage>
</organism>
<dbReference type="SUPFAM" id="SSF53474">
    <property type="entry name" value="alpha/beta-Hydrolases"/>
    <property type="match status" value="1"/>
</dbReference>
<feature type="domain" description="BD-FAE-like" evidence="4">
    <location>
        <begin position="79"/>
        <end position="296"/>
    </location>
</feature>
<gene>
    <name evidence="5" type="ORF">QWY15_13170</name>
</gene>
<dbReference type="PROSITE" id="PS51257">
    <property type="entry name" value="PROKAR_LIPOPROTEIN"/>
    <property type="match status" value="1"/>
</dbReference>
<reference evidence="5 6" key="1">
    <citation type="submission" date="2023-06" db="EMBL/GenBank/DDBJ databases">
        <title>Novel species in genus Planococcus.</title>
        <authorList>
            <person name="Ning S."/>
        </authorList>
    </citation>
    <scope>NUCLEOTIDE SEQUENCE [LARGE SCALE GENOMIC DNA]</scope>
    <source>
        <strain evidence="5 6">N064</strain>
    </source>
</reference>
<dbReference type="InterPro" id="IPR049492">
    <property type="entry name" value="BD-FAE-like_dom"/>
</dbReference>
<dbReference type="InterPro" id="IPR029058">
    <property type="entry name" value="AB_hydrolase_fold"/>
</dbReference>
<accession>A0ABT8MTM5</accession>
<dbReference type="Gene3D" id="3.40.50.1820">
    <property type="entry name" value="alpha/beta hydrolase"/>
    <property type="match status" value="1"/>
</dbReference>
<feature type="region of interest" description="Disordered" evidence="2">
    <location>
        <begin position="28"/>
        <end position="57"/>
    </location>
</feature>
<evidence type="ECO:0000256" key="3">
    <source>
        <dbReference type="SAM" id="SignalP"/>
    </source>
</evidence>
<evidence type="ECO:0000313" key="6">
    <source>
        <dbReference type="Proteomes" id="UP001172054"/>
    </source>
</evidence>
<dbReference type="PANTHER" id="PTHR48081:SF13">
    <property type="entry name" value="ALPHA_BETA HYDROLASE"/>
    <property type="match status" value="1"/>
</dbReference>
<keyword evidence="1 5" id="KW-0378">Hydrolase</keyword>
<proteinExistence type="predicted"/>
<feature type="chain" id="PRO_5045605461" evidence="3">
    <location>
        <begin position="20"/>
        <end position="338"/>
    </location>
</feature>
<feature type="signal peptide" evidence="3">
    <location>
        <begin position="1"/>
        <end position="19"/>
    </location>
</feature>
<keyword evidence="6" id="KW-1185">Reference proteome</keyword>
<evidence type="ECO:0000313" key="5">
    <source>
        <dbReference type="EMBL" id="MDN7228248.1"/>
    </source>
</evidence>
<comment type="caution">
    <text evidence="5">The sequence shown here is derived from an EMBL/GenBank/DDBJ whole genome shotgun (WGS) entry which is preliminary data.</text>
</comment>
<dbReference type="RefSeq" id="WP_301726705.1">
    <property type="nucleotide sequence ID" value="NZ_JAUJWW010000005.1"/>
</dbReference>
<dbReference type="PANTHER" id="PTHR48081">
    <property type="entry name" value="AB HYDROLASE SUPERFAMILY PROTEIN C4A8.06C"/>
    <property type="match status" value="1"/>
</dbReference>
<evidence type="ECO:0000256" key="1">
    <source>
        <dbReference type="ARBA" id="ARBA00022801"/>
    </source>
</evidence>